<keyword evidence="4 5" id="KW-0472">Membrane</keyword>
<feature type="domain" description="Lipopolysaccharide assembly protein A" evidence="6">
    <location>
        <begin position="24"/>
        <end position="88"/>
    </location>
</feature>
<evidence type="ECO:0000256" key="4">
    <source>
        <dbReference type="ARBA" id="ARBA00023136"/>
    </source>
</evidence>
<keyword evidence="8" id="KW-1185">Reference proteome</keyword>
<keyword evidence="1" id="KW-1003">Cell membrane</keyword>
<dbReference type="GO" id="GO:0005886">
    <property type="term" value="C:plasma membrane"/>
    <property type="evidence" value="ECO:0007669"/>
    <property type="project" value="InterPro"/>
</dbReference>
<evidence type="ECO:0000313" key="8">
    <source>
        <dbReference type="Proteomes" id="UP000005540"/>
    </source>
</evidence>
<dbReference type="RefSeq" id="WP_007546846.1">
    <property type="nucleotide sequence ID" value="NZ_ABZS01000076.1"/>
</dbReference>
<keyword evidence="3 5" id="KW-1133">Transmembrane helix</keyword>
<protein>
    <recommendedName>
        <fullName evidence="6">Lipopolysaccharide assembly protein A domain-containing protein</fullName>
    </recommendedName>
</protein>
<evidence type="ECO:0000256" key="5">
    <source>
        <dbReference type="SAM" id="Phobius"/>
    </source>
</evidence>
<evidence type="ECO:0000256" key="2">
    <source>
        <dbReference type="ARBA" id="ARBA00022692"/>
    </source>
</evidence>
<evidence type="ECO:0000256" key="3">
    <source>
        <dbReference type="ARBA" id="ARBA00022989"/>
    </source>
</evidence>
<dbReference type="OrthoDB" id="9850790at2"/>
<dbReference type="Pfam" id="PF06305">
    <property type="entry name" value="LapA_dom"/>
    <property type="match status" value="1"/>
</dbReference>
<dbReference type="AlphaFoldDB" id="C4FK11"/>
<keyword evidence="2 5" id="KW-0812">Transmembrane</keyword>
<feature type="transmembrane region" description="Helical" evidence="5">
    <location>
        <begin position="43"/>
        <end position="67"/>
    </location>
</feature>
<reference evidence="7 8" key="1">
    <citation type="submission" date="2009-04" db="EMBL/GenBank/DDBJ databases">
        <authorList>
            <person name="Reysenbach A.-L."/>
            <person name="Heidelberg J.F."/>
            <person name="Nelson W.C."/>
        </authorList>
    </citation>
    <scope>NUCLEOTIDE SEQUENCE [LARGE SCALE GENOMIC DNA]</scope>
    <source>
        <strain evidence="7 8">SS-5</strain>
    </source>
</reference>
<sequence>MLSKIRLILWLFILLIAGYFVAMNNISVTVNLVPGYQTVPLPLSIIILMSIIVGAILAILIAIGDWIKFKIEISRLKKQLEICEKEKESLKMNSLKESEQLYKSKEMQESR</sequence>
<accession>C4FK11</accession>
<name>C4FK11_9AQUI</name>
<gene>
    <name evidence="7" type="ORF">SULYE_0911</name>
</gene>
<evidence type="ECO:0000259" key="6">
    <source>
        <dbReference type="Pfam" id="PF06305"/>
    </source>
</evidence>
<dbReference type="Proteomes" id="UP000005540">
    <property type="component" value="Unassembled WGS sequence"/>
</dbReference>
<feature type="transmembrane region" description="Helical" evidence="5">
    <location>
        <begin position="7"/>
        <end position="23"/>
    </location>
</feature>
<dbReference type="EMBL" id="ABZS01000076">
    <property type="protein sequence ID" value="EEP60586.1"/>
    <property type="molecule type" value="Genomic_DNA"/>
</dbReference>
<dbReference type="InterPro" id="IPR010445">
    <property type="entry name" value="LapA_dom"/>
</dbReference>
<organism evidence="7 8">
    <name type="scientific">Sulfurihydrogenibium yellowstonense SS-5</name>
    <dbReference type="NCBI Taxonomy" id="432331"/>
    <lineage>
        <taxon>Bacteria</taxon>
        <taxon>Pseudomonadati</taxon>
        <taxon>Aquificota</taxon>
        <taxon>Aquificia</taxon>
        <taxon>Aquificales</taxon>
        <taxon>Hydrogenothermaceae</taxon>
        <taxon>Sulfurihydrogenibium</taxon>
    </lineage>
</organism>
<evidence type="ECO:0000256" key="1">
    <source>
        <dbReference type="ARBA" id="ARBA00022475"/>
    </source>
</evidence>
<proteinExistence type="predicted"/>
<evidence type="ECO:0000313" key="7">
    <source>
        <dbReference type="EMBL" id="EEP60586.1"/>
    </source>
</evidence>
<comment type="caution">
    <text evidence="7">The sequence shown here is derived from an EMBL/GenBank/DDBJ whole genome shotgun (WGS) entry which is preliminary data.</text>
</comment>